<reference evidence="1" key="1">
    <citation type="submission" date="2018-06" db="EMBL/GenBank/DDBJ databases">
        <title>WGS assembly of Brassica rapa FPsc.</title>
        <authorList>
            <person name="Bowman J."/>
            <person name="Kohchi T."/>
            <person name="Yamato K."/>
            <person name="Jenkins J."/>
            <person name="Shu S."/>
            <person name="Ishizaki K."/>
            <person name="Yamaoka S."/>
            <person name="Nishihama R."/>
            <person name="Nakamura Y."/>
            <person name="Berger F."/>
            <person name="Adam C."/>
            <person name="Aki S."/>
            <person name="Althoff F."/>
            <person name="Araki T."/>
            <person name="Arteaga-Vazquez M."/>
            <person name="Balasubrmanian S."/>
            <person name="Bauer D."/>
            <person name="Boehm C."/>
            <person name="Briginshaw L."/>
            <person name="Caballero-Perez J."/>
            <person name="Catarino B."/>
            <person name="Chen F."/>
            <person name="Chiyoda S."/>
            <person name="Chovatia M."/>
            <person name="Davies K."/>
            <person name="Delmans M."/>
            <person name="Demura T."/>
            <person name="Dierschke T."/>
            <person name="Dolan L."/>
            <person name="Dorantes-Acosta A."/>
            <person name="Eklund D."/>
            <person name="Florent S."/>
            <person name="Flores-Sandoval E."/>
            <person name="Fujiyama A."/>
            <person name="Fukuzawa H."/>
            <person name="Galik B."/>
            <person name="Grimanelli D."/>
            <person name="Grimwood J."/>
            <person name="Grossniklaus U."/>
            <person name="Hamada T."/>
            <person name="Haseloff J."/>
            <person name="Hetherington A."/>
            <person name="Higo A."/>
            <person name="Hirakawa Y."/>
            <person name="Hundley H."/>
            <person name="Ikeda Y."/>
            <person name="Inoue K."/>
            <person name="Inoue S."/>
            <person name="Ishida S."/>
            <person name="Jia Q."/>
            <person name="Kakita M."/>
            <person name="Kanazawa T."/>
            <person name="Kawai Y."/>
            <person name="Kawashima T."/>
            <person name="Kennedy M."/>
            <person name="Kinose K."/>
            <person name="Kinoshita T."/>
            <person name="Kohara Y."/>
            <person name="Koide E."/>
            <person name="Komatsu K."/>
            <person name="Kopischke S."/>
            <person name="Kubo M."/>
            <person name="Kyozuka J."/>
            <person name="Lagercrantz U."/>
            <person name="Lin S."/>
            <person name="Lindquist E."/>
            <person name="Lipzen A."/>
            <person name="Lu C."/>
            <person name="Luna E."/>
            <person name="Martienssen R."/>
            <person name="Minamino N."/>
            <person name="Mizutani M."/>
            <person name="Mizutani M."/>
            <person name="Mochizuki N."/>
            <person name="Monte I."/>
            <person name="Mosher R."/>
            <person name="Nagasaki H."/>
            <person name="Nakagami H."/>
            <person name="Naramoto S."/>
            <person name="Nishitani K."/>
            <person name="Ohtani M."/>
            <person name="Okamoto T."/>
            <person name="Okumura M."/>
            <person name="Phillips J."/>
            <person name="Pollak B."/>
            <person name="Reinders A."/>
            <person name="Roevekamp M."/>
            <person name="Sano R."/>
            <person name="Sawa S."/>
            <person name="Schmid M."/>
            <person name="Shirakawa M."/>
            <person name="Solano R."/>
            <person name="Spunde A."/>
            <person name="Suetsugu N."/>
            <person name="Sugano S."/>
            <person name="Sugiyama A."/>
            <person name="Sun R."/>
            <person name="Suzuki Y."/>
            <person name="Takenaka M."/>
            <person name="Takezawa D."/>
            <person name="Tomogane H."/>
            <person name="Tsuzuki M."/>
            <person name="Ueda T."/>
            <person name="Umeda M."/>
            <person name="Ward J."/>
            <person name="Watanabe Y."/>
            <person name="Yazaki K."/>
            <person name="Yokoyama R."/>
            <person name="Yoshitake Y."/>
            <person name="Yotsui I."/>
            <person name="Zachgo S."/>
            <person name="Schmutz J."/>
        </authorList>
    </citation>
    <scope>NUCLEOTIDE SEQUENCE [LARGE SCALE GENOMIC DNA]</scope>
</reference>
<gene>
    <name evidence="1" type="ORF">BRARA_K00604</name>
</gene>
<organism evidence="1">
    <name type="scientific">Brassica campestris</name>
    <name type="common">Field mustard</name>
    <dbReference type="NCBI Taxonomy" id="3711"/>
    <lineage>
        <taxon>Eukaryota</taxon>
        <taxon>Viridiplantae</taxon>
        <taxon>Streptophyta</taxon>
        <taxon>Embryophyta</taxon>
        <taxon>Tracheophyta</taxon>
        <taxon>Spermatophyta</taxon>
        <taxon>Magnoliopsida</taxon>
        <taxon>eudicotyledons</taxon>
        <taxon>Gunneridae</taxon>
        <taxon>Pentapetalae</taxon>
        <taxon>rosids</taxon>
        <taxon>malvids</taxon>
        <taxon>Brassicales</taxon>
        <taxon>Brassicaceae</taxon>
        <taxon>Brassiceae</taxon>
        <taxon>Brassica</taxon>
    </lineage>
</organism>
<name>A0A397L320_BRACM</name>
<sequence>MKEILTDTALRQLTQMFLEIIFFYASEYILARAIHGPSINFGFTIILLGEILRKTAIITAGGSSTHLIKVRHE</sequence>
<protein>
    <recommendedName>
        <fullName evidence="2">Protein-S-isoprenylcysteine O-methyltransferase</fullName>
    </recommendedName>
</protein>
<dbReference type="EMBL" id="KZ864740">
    <property type="protein sequence ID" value="RIA05137.1"/>
    <property type="molecule type" value="Genomic_DNA"/>
</dbReference>
<dbReference type="Proteomes" id="UP000264353">
    <property type="component" value="Unassembled WGS sequence"/>
</dbReference>
<accession>A0A397L320</accession>
<dbReference type="AlphaFoldDB" id="A0A397L320"/>
<evidence type="ECO:0000313" key="1">
    <source>
        <dbReference type="EMBL" id="RIA05137.1"/>
    </source>
</evidence>
<evidence type="ECO:0008006" key="2">
    <source>
        <dbReference type="Google" id="ProtNLM"/>
    </source>
</evidence>
<proteinExistence type="predicted"/>